<dbReference type="GO" id="GO:0003676">
    <property type="term" value="F:nucleic acid binding"/>
    <property type="evidence" value="ECO:0007669"/>
    <property type="project" value="InterPro"/>
</dbReference>
<dbReference type="GO" id="GO:0004519">
    <property type="term" value="F:endonuclease activity"/>
    <property type="evidence" value="ECO:0007669"/>
    <property type="project" value="InterPro"/>
</dbReference>
<gene>
    <name evidence="2" type="ORF">EWM59_06970</name>
</gene>
<dbReference type="InterPro" id="IPR002711">
    <property type="entry name" value="HNH"/>
</dbReference>
<evidence type="ECO:0000313" key="3">
    <source>
        <dbReference type="Proteomes" id="UP000293162"/>
    </source>
</evidence>
<reference evidence="2 3" key="1">
    <citation type="submission" date="2019-02" db="EMBL/GenBank/DDBJ databases">
        <title>Bacterial novel species Emticicia sp. 17J42-9 isolated from soil.</title>
        <authorList>
            <person name="Jung H.-Y."/>
        </authorList>
    </citation>
    <scope>NUCLEOTIDE SEQUENCE [LARGE SCALE GENOMIC DNA]</scope>
    <source>
        <strain evidence="2 3">17J42-9</strain>
    </source>
</reference>
<dbReference type="Gene3D" id="1.10.30.50">
    <property type="match status" value="1"/>
</dbReference>
<organism evidence="2 3">
    <name type="scientific">Emticicia agri</name>
    <dbReference type="NCBI Taxonomy" id="2492393"/>
    <lineage>
        <taxon>Bacteria</taxon>
        <taxon>Pseudomonadati</taxon>
        <taxon>Bacteroidota</taxon>
        <taxon>Cytophagia</taxon>
        <taxon>Cytophagales</taxon>
        <taxon>Leadbetterellaceae</taxon>
        <taxon>Emticicia</taxon>
    </lineage>
</organism>
<dbReference type="CDD" id="cd00085">
    <property type="entry name" value="HNHc"/>
    <property type="match status" value="1"/>
</dbReference>
<dbReference type="AlphaFoldDB" id="A0A4Q5M3B3"/>
<proteinExistence type="predicted"/>
<dbReference type="Proteomes" id="UP000293162">
    <property type="component" value="Unassembled WGS sequence"/>
</dbReference>
<dbReference type="InterPro" id="IPR013467">
    <property type="entry name" value="HNH78-like"/>
</dbReference>
<name>A0A4Q5M3B3_9BACT</name>
<dbReference type="NCBIfam" id="TIGR02646">
    <property type="entry name" value="retron system putative HNH endonuclease"/>
    <property type="match status" value="1"/>
</dbReference>
<sequence>MINFKRGLNPLTPEEEKKLGEWWEEKYSKSKKSSDWSWKGKGKIIQSALLKCNNDHCAYCDCHLLKDDRGFEIDHFKPKTTFLLDAFTYSNLFPCCRECNKRGNKYDTLLLKPDETNFQFEEYFRYDSRTGKILPNELKSVENQKRAEITIKIFNLNSGSKPLNRFNAIKKEVAYNTPFDERPYRYGY</sequence>
<feature type="domain" description="HNH" evidence="1">
    <location>
        <begin position="57"/>
        <end position="102"/>
    </location>
</feature>
<evidence type="ECO:0000259" key="1">
    <source>
        <dbReference type="Pfam" id="PF01844"/>
    </source>
</evidence>
<dbReference type="InterPro" id="IPR003615">
    <property type="entry name" value="HNH_nuc"/>
</dbReference>
<dbReference type="Pfam" id="PF01844">
    <property type="entry name" value="HNH"/>
    <property type="match status" value="1"/>
</dbReference>
<protein>
    <submittedName>
        <fullName evidence="2">TIGR02646 family protein</fullName>
    </submittedName>
</protein>
<dbReference type="EMBL" id="SEWF01000007">
    <property type="protein sequence ID" value="RYU96549.1"/>
    <property type="molecule type" value="Genomic_DNA"/>
</dbReference>
<comment type="caution">
    <text evidence="2">The sequence shown here is derived from an EMBL/GenBank/DDBJ whole genome shotgun (WGS) entry which is preliminary data.</text>
</comment>
<keyword evidence="3" id="KW-1185">Reference proteome</keyword>
<evidence type="ECO:0000313" key="2">
    <source>
        <dbReference type="EMBL" id="RYU96549.1"/>
    </source>
</evidence>
<dbReference type="RefSeq" id="WP_130020225.1">
    <property type="nucleotide sequence ID" value="NZ_SEWF01000007.1"/>
</dbReference>
<accession>A0A4Q5M3B3</accession>
<dbReference type="OrthoDB" id="9805802at2"/>
<dbReference type="GO" id="GO:0008270">
    <property type="term" value="F:zinc ion binding"/>
    <property type="evidence" value="ECO:0007669"/>
    <property type="project" value="InterPro"/>
</dbReference>